<dbReference type="SUPFAM" id="SSF101898">
    <property type="entry name" value="NHL repeat"/>
    <property type="match status" value="1"/>
</dbReference>
<feature type="domain" description="Secretion system C-terminal sorting" evidence="1">
    <location>
        <begin position="121"/>
        <end position="193"/>
    </location>
</feature>
<sequence length="194" mass="20784">MGDTDIALDSAGNVYVSAWYNGTVNIGQQTLIANTPSGSTLVSKWNNAGMPLWAVSTQGLSYVSKIAIDKNTGDGYLSGDFSKGIGFGPHYVNAPDGGFFLAKFSSNPTGIAEAFSQELSIYPNPAQTVLFLNLPEAKGIVHVQLTDMQGKTVLSRQITAAAEMKLELPELSKGMYILQAQTAKHVLRRKVVIE</sequence>
<dbReference type="NCBIfam" id="TIGR04183">
    <property type="entry name" value="Por_Secre_tail"/>
    <property type="match status" value="1"/>
</dbReference>
<organism evidence="2 3">
    <name type="scientific">Adhaeribacter terreus</name>
    <dbReference type="NCBI Taxonomy" id="529703"/>
    <lineage>
        <taxon>Bacteria</taxon>
        <taxon>Pseudomonadati</taxon>
        <taxon>Bacteroidota</taxon>
        <taxon>Cytophagia</taxon>
        <taxon>Cytophagales</taxon>
        <taxon>Hymenobacteraceae</taxon>
        <taxon>Adhaeribacter</taxon>
    </lineage>
</organism>
<accession>A0ABW0E5C4</accession>
<protein>
    <submittedName>
        <fullName evidence="2">T9SS type A sorting domain-containing protein</fullName>
    </submittedName>
</protein>
<comment type="caution">
    <text evidence="2">The sequence shown here is derived from an EMBL/GenBank/DDBJ whole genome shotgun (WGS) entry which is preliminary data.</text>
</comment>
<keyword evidence="3" id="KW-1185">Reference proteome</keyword>
<dbReference type="Proteomes" id="UP001596161">
    <property type="component" value="Unassembled WGS sequence"/>
</dbReference>
<dbReference type="RefSeq" id="WP_378015898.1">
    <property type="nucleotide sequence ID" value="NZ_JBHSKT010000001.1"/>
</dbReference>
<name>A0ABW0E5C4_9BACT</name>
<reference evidence="3" key="1">
    <citation type="journal article" date="2019" name="Int. J. Syst. Evol. Microbiol.">
        <title>The Global Catalogue of Microorganisms (GCM) 10K type strain sequencing project: providing services to taxonomists for standard genome sequencing and annotation.</title>
        <authorList>
            <consortium name="The Broad Institute Genomics Platform"/>
            <consortium name="The Broad Institute Genome Sequencing Center for Infectious Disease"/>
            <person name="Wu L."/>
            <person name="Ma J."/>
        </authorList>
    </citation>
    <scope>NUCLEOTIDE SEQUENCE [LARGE SCALE GENOMIC DNA]</scope>
    <source>
        <strain evidence="3">KACC 12602</strain>
    </source>
</reference>
<dbReference type="InterPro" id="IPR026444">
    <property type="entry name" value="Secre_tail"/>
</dbReference>
<evidence type="ECO:0000313" key="2">
    <source>
        <dbReference type="EMBL" id="MFC5269522.1"/>
    </source>
</evidence>
<gene>
    <name evidence="2" type="ORF">ACFPIB_02795</name>
</gene>
<evidence type="ECO:0000313" key="3">
    <source>
        <dbReference type="Proteomes" id="UP001596161"/>
    </source>
</evidence>
<dbReference type="EMBL" id="JBHSKT010000001">
    <property type="protein sequence ID" value="MFC5269522.1"/>
    <property type="molecule type" value="Genomic_DNA"/>
</dbReference>
<proteinExistence type="predicted"/>
<dbReference type="Pfam" id="PF18962">
    <property type="entry name" value="Por_Secre_tail"/>
    <property type="match status" value="1"/>
</dbReference>
<evidence type="ECO:0000259" key="1">
    <source>
        <dbReference type="Pfam" id="PF18962"/>
    </source>
</evidence>